<dbReference type="EMBL" id="JAACJN010000112">
    <property type="protein sequence ID" value="KAF5372256.1"/>
    <property type="molecule type" value="Genomic_DNA"/>
</dbReference>
<accession>A0A8H5GVU5</accession>
<keyword evidence="2" id="KW-0597">Phosphoprotein</keyword>
<evidence type="ECO:0000259" key="3">
    <source>
        <dbReference type="Pfam" id="PF00501"/>
    </source>
</evidence>
<proteinExistence type="predicted"/>
<evidence type="ECO:0000313" key="6">
    <source>
        <dbReference type="Proteomes" id="UP000518752"/>
    </source>
</evidence>
<dbReference type="Pfam" id="PF07993">
    <property type="entry name" value="NAD_binding_4"/>
    <property type="match status" value="1"/>
</dbReference>
<dbReference type="InterPro" id="IPR051414">
    <property type="entry name" value="Adenylate-forming_Reductase"/>
</dbReference>
<dbReference type="Proteomes" id="UP000518752">
    <property type="component" value="Unassembled WGS sequence"/>
</dbReference>
<keyword evidence="6" id="KW-1185">Reference proteome</keyword>
<dbReference type="PANTHER" id="PTHR43439:SF2">
    <property type="entry name" value="ENZYME, PUTATIVE (JCVI)-RELATED"/>
    <property type="match status" value="1"/>
</dbReference>
<comment type="caution">
    <text evidence="5">The sequence shown here is derived from an EMBL/GenBank/DDBJ whole genome shotgun (WGS) entry which is preliminary data.</text>
</comment>
<dbReference type="Gene3D" id="1.10.1200.10">
    <property type="entry name" value="ACP-like"/>
    <property type="match status" value="1"/>
</dbReference>
<dbReference type="PANTHER" id="PTHR43439">
    <property type="entry name" value="PHENYLACETATE-COENZYME A LIGASE"/>
    <property type="match status" value="1"/>
</dbReference>
<evidence type="ECO:0000313" key="5">
    <source>
        <dbReference type="EMBL" id="KAF5372256.1"/>
    </source>
</evidence>
<dbReference type="InterPro" id="IPR036291">
    <property type="entry name" value="NAD(P)-bd_dom_sf"/>
</dbReference>
<dbReference type="OrthoDB" id="429813at2759"/>
<gene>
    <name evidence="5" type="ORF">D9757_009649</name>
</gene>
<dbReference type="InterPro" id="IPR036736">
    <property type="entry name" value="ACP-like_sf"/>
</dbReference>
<reference evidence="5 6" key="1">
    <citation type="journal article" date="2020" name="ISME J.">
        <title>Uncovering the hidden diversity of litter-decomposition mechanisms in mushroom-forming fungi.</title>
        <authorList>
            <person name="Floudas D."/>
            <person name="Bentzer J."/>
            <person name="Ahren D."/>
            <person name="Johansson T."/>
            <person name="Persson P."/>
            <person name="Tunlid A."/>
        </authorList>
    </citation>
    <scope>NUCLEOTIDE SEQUENCE [LARGE SCALE GENOMIC DNA]</scope>
    <source>
        <strain evidence="5 6">CBS 406.79</strain>
    </source>
</reference>
<evidence type="ECO:0008006" key="7">
    <source>
        <dbReference type="Google" id="ProtNLM"/>
    </source>
</evidence>
<feature type="domain" description="AMP-dependent synthetase/ligase" evidence="3">
    <location>
        <begin position="100"/>
        <end position="345"/>
    </location>
</feature>
<feature type="domain" description="Thioester reductase (TE)" evidence="4">
    <location>
        <begin position="708"/>
        <end position="952"/>
    </location>
</feature>
<name>A0A8H5GVU5_9AGAR</name>
<dbReference type="Gene3D" id="3.40.50.12780">
    <property type="entry name" value="N-terminal domain of ligase-like"/>
    <property type="match status" value="1"/>
</dbReference>
<evidence type="ECO:0000259" key="4">
    <source>
        <dbReference type="Pfam" id="PF07993"/>
    </source>
</evidence>
<keyword evidence="1" id="KW-0596">Phosphopantetheine</keyword>
<dbReference type="SUPFAM" id="SSF56801">
    <property type="entry name" value="Acetyl-CoA synthetase-like"/>
    <property type="match status" value="1"/>
</dbReference>
<evidence type="ECO:0000256" key="1">
    <source>
        <dbReference type="ARBA" id="ARBA00022450"/>
    </source>
</evidence>
<dbReference type="InterPro" id="IPR042099">
    <property type="entry name" value="ANL_N_sf"/>
</dbReference>
<dbReference type="Gene3D" id="3.40.50.720">
    <property type="entry name" value="NAD(P)-binding Rossmann-like Domain"/>
    <property type="match status" value="1"/>
</dbReference>
<dbReference type="SUPFAM" id="SSF51735">
    <property type="entry name" value="NAD(P)-binding Rossmann-fold domains"/>
    <property type="match status" value="1"/>
</dbReference>
<dbReference type="Pfam" id="PF00501">
    <property type="entry name" value="AMP-binding"/>
    <property type="match status" value="1"/>
</dbReference>
<dbReference type="InterPro" id="IPR000873">
    <property type="entry name" value="AMP-dep_synth/lig_dom"/>
</dbReference>
<evidence type="ECO:0000256" key="2">
    <source>
        <dbReference type="ARBA" id="ARBA00022553"/>
    </source>
</evidence>
<organism evidence="5 6">
    <name type="scientific">Collybiopsis confluens</name>
    <dbReference type="NCBI Taxonomy" id="2823264"/>
    <lineage>
        <taxon>Eukaryota</taxon>
        <taxon>Fungi</taxon>
        <taxon>Dikarya</taxon>
        <taxon>Basidiomycota</taxon>
        <taxon>Agaricomycotina</taxon>
        <taxon>Agaricomycetes</taxon>
        <taxon>Agaricomycetidae</taxon>
        <taxon>Agaricales</taxon>
        <taxon>Marasmiineae</taxon>
        <taxon>Omphalotaceae</taxon>
        <taxon>Collybiopsis</taxon>
    </lineage>
</organism>
<dbReference type="Pfam" id="PF23562">
    <property type="entry name" value="AMP-binding_C_3"/>
    <property type="match status" value="1"/>
</dbReference>
<dbReference type="InterPro" id="IPR013120">
    <property type="entry name" value="FAR_NAD-bd"/>
</dbReference>
<protein>
    <recommendedName>
        <fullName evidence="7">Acetyl-CoA synthetase-like protein</fullName>
    </recommendedName>
</protein>
<sequence>MSEARLIGGPPSQSFDDILNLPTLQGSHSTTFHRPPLDGSLTIPELFAWQAHNSPNHPVFVHSSDDETIGVAANIVKNSFIPLDVEGKGAPVIGVLAIADTIGYYTFMLGVMHLGFTVFPISTRNSPVAVAHLLRKTGTVQLYVSDDPAMKKLAQESLAILKDPADDSPAMHVDLLEMVYFNQLYLPHDDPESDPEKLLGKMSQDNVTLYLHSSGSTALPKPIPFLGRNHLKWGTLPYSGEVDICDMPIACHTISMFHAMGAINLVWPVGSSLLSYSRHITHNVIQGVLRVVWAQKPENIPIMQGFKAISFAGGPVNKSIGDALSSAGVTLFPFYGLSETGCIGMFLPAKSYGDEWAYFKISPHLRVKMLPQEGLDGIFEPVVLATNTYSPHLTNAIVDGRPAYTTNDLLEIHPTNPAMFRVFGRKDDLLILSTGEKVRSRVKILVPQAKLAAAKTNPVPLEAMLNQDPHVTVAIMFGRGRSQNGVLMHPTEPFDADDETLLAAFRNKIWHTVEKVNAYAPSHSRIFKEMIMVTNSSKPVEFTAKGTPRRQATLDAYAPEIDALYEKVENSSQTGISLPEVLDERSVLTFVQNVVHNIMPVNVDEDSDIFQYGCDSLQATWIRNSILHALRRSGRPTLVHSIPVEVVYEHPSIRLLSTFMFNTLCASGTLAAGEPEIKAEQMLSLMNTNRMLDRISGAGLEKRSTVLITGTTGRFGSHILAQLLAREDVIRIYTLNRERNDGDASTSSLELRQADAFKQWGLDEQKLRSDKVVYVVGKLDRPSFGLDAMLYNKLLNTVDFAVHNAWRVDFNIKLLSYEPLLLGVHNLLKFCSEAKSQGGRPRVFFISTLATVNSAPSNGLPVKEEPFSDPTLAIGNGYSESKWVAEQLFYHAASECGIDATVVRSGQLSGDSKVGGWGQQEWVPTLVSLSQTFGSVPRRDETISWLGVDIAATILIDIVKSSDEGLVFHLTSPLPVAWDTAFGGMAKRLGLALVPYSQWLESLESLASNDDMPTKSSSRVTALLPFFRQALFGEHIAEVSKTCQVSAAMSQAKPFSREDAALSVDYWIRTSFLRAV</sequence>
<dbReference type="AlphaFoldDB" id="A0A8H5GVU5"/>